<protein>
    <recommendedName>
        <fullName evidence="3">Chlorophyllase</fullName>
    </recommendedName>
</protein>
<dbReference type="SUPFAM" id="SSF53474">
    <property type="entry name" value="alpha/beta-Hydrolases"/>
    <property type="match status" value="1"/>
</dbReference>
<dbReference type="InterPro" id="IPR029058">
    <property type="entry name" value="AB_hydrolase_fold"/>
</dbReference>
<accession>A0AAW1TAA5</accession>
<gene>
    <name evidence="1" type="ORF">WJX84_006247</name>
</gene>
<dbReference type="PANTHER" id="PTHR33428">
    <property type="entry name" value="CHLOROPHYLLASE-2, CHLOROPLASTIC"/>
    <property type="match status" value="1"/>
</dbReference>
<evidence type="ECO:0008006" key="3">
    <source>
        <dbReference type="Google" id="ProtNLM"/>
    </source>
</evidence>
<dbReference type="Pfam" id="PF07224">
    <property type="entry name" value="Chlorophyllase"/>
    <property type="match status" value="1"/>
</dbReference>
<sequence length="333" mass="35924">MPEPNFETVGPCPRTRTLRDALQVETATPSSTGSCTLKLTITAPSEPCSSLSGPYPVVVFLNGFQMRASFYKSYALRLASWGFAVLQYDIPLLTTLPDTPELEYLDQILDWAQQQSLAGGSDLHGLLDLSRVGCVGHSRGGKLAALHFAGNPRVTAAYLVDPVDNVARVSPEGPLYPNAAKALRECGKSIGIAGASILGSCNPEGSNWKEFYAAVADQSWLTVVQGAAHGTFLDAGFALNFVFDRLCHRGSQSRQDVIERSMPGMLAWLDTHLRSSPADLSQPMDQSRTDVTDIQNADRSSLQHQFGEWVKLEIGKGLLDFCIKGNSSGTSSI</sequence>
<dbReference type="InterPro" id="IPR017395">
    <property type="entry name" value="Chlorophyllase-like"/>
</dbReference>
<dbReference type="GO" id="GO:0047746">
    <property type="term" value="F:chlorophyllase activity"/>
    <property type="evidence" value="ECO:0007669"/>
    <property type="project" value="TreeGrafter"/>
</dbReference>
<dbReference type="GO" id="GO:0015996">
    <property type="term" value="P:chlorophyll catabolic process"/>
    <property type="evidence" value="ECO:0007669"/>
    <property type="project" value="TreeGrafter"/>
</dbReference>
<evidence type="ECO:0000313" key="1">
    <source>
        <dbReference type="EMBL" id="KAK9865848.1"/>
    </source>
</evidence>
<dbReference type="PANTHER" id="PTHR33428:SF14">
    <property type="entry name" value="CARBOXYLESTERASE TYPE B DOMAIN-CONTAINING PROTEIN"/>
    <property type="match status" value="1"/>
</dbReference>
<name>A0AAW1TAA5_9CHLO</name>
<comment type="caution">
    <text evidence="1">The sequence shown here is derived from an EMBL/GenBank/DDBJ whole genome shotgun (WGS) entry which is preliminary data.</text>
</comment>
<evidence type="ECO:0000313" key="2">
    <source>
        <dbReference type="Proteomes" id="UP001485043"/>
    </source>
</evidence>
<dbReference type="AlphaFoldDB" id="A0AAW1TAA5"/>
<dbReference type="Gene3D" id="3.40.50.1820">
    <property type="entry name" value="alpha/beta hydrolase"/>
    <property type="match status" value="1"/>
</dbReference>
<dbReference type="EMBL" id="JALJOV010000212">
    <property type="protein sequence ID" value="KAK9865848.1"/>
    <property type="molecule type" value="Genomic_DNA"/>
</dbReference>
<keyword evidence="2" id="KW-1185">Reference proteome</keyword>
<reference evidence="1 2" key="1">
    <citation type="journal article" date="2024" name="Nat. Commun.">
        <title>Phylogenomics reveals the evolutionary origins of lichenization in chlorophyte algae.</title>
        <authorList>
            <person name="Puginier C."/>
            <person name="Libourel C."/>
            <person name="Otte J."/>
            <person name="Skaloud P."/>
            <person name="Haon M."/>
            <person name="Grisel S."/>
            <person name="Petersen M."/>
            <person name="Berrin J.G."/>
            <person name="Delaux P.M."/>
            <person name="Dal Grande F."/>
            <person name="Keller J."/>
        </authorList>
    </citation>
    <scope>NUCLEOTIDE SEQUENCE [LARGE SCALE GENOMIC DNA]</scope>
    <source>
        <strain evidence="1 2">SAG 2523</strain>
    </source>
</reference>
<proteinExistence type="predicted"/>
<organism evidence="1 2">
    <name type="scientific">Apatococcus fuscideae</name>
    <dbReference type="NCBI Taxonomy" id="2026836"/>
    <lineage>
        <taxon>Eukaryota</taxon>
        <taxon>Viridiplantae</taxon>
        <taxon>Chlorophyta</taxon>
        <taxon>core chlorophytes</taxon>
        <taxon>Trebouxiophyceae</taxon>
        <taxon>Chlorellales</taxon>
        <taxon>Chlorellaceae</taxon>
        <taxon>Apatococcus</taxon>
    </lineage>
</organism>
<dbReference type="Proteomes" id="UP001485043">
    <property type="component" value="Unassembled WGS sequence"/>
</dbReference>